<evidence type="ECO:0000256" key="1">
    <source>
        <dbReference type="SAM" id="Phobius"/>
    </source>
</evidence>
<reference evidence="2 3" key="1">
    <citation type="submission" date="2023-02" db="EMBL/GenBank/DDBJ databases">
        <title>Dictyobacter halimunensis sp. nov., a new member of the class Ktedonobacteria from forest soil in a geothermal area.</title>
        <authorList>
            <person name="Rachmania M.K."/>
            <person name="Ningsih F."/>
            <person name="Sakai Y."/>
            <person name="Yabe S."/>
            <person name="Yokota A."/>
            <person name="Sjamsuridzal W."/>
        </authorList>
    </citation>
    <scope>NUCLEOTIDE SEQUENCE [LARGE SCALE GENOMIC DNA]</scope>
    <source>
        <strain evidence="2 3">S3.2.2.5</strain>
    </source>
</reference>
<organism evidence="2 3">
    <name type="scientific">Dictyobacter halimunensis</name>
    <dbReference type="NCBI Taxonomy" id="3026934"/>
    <lineage>
        <taxon>Bacteria</taxon>
        <taxon>Bacillati</taxon>
        <taxon>Chloroflexota</taxon>
        <taxon>Ktedonobacteria</taxon>
        <taxon>Ktedonobacterales</taxon>
        <taxon>Dictyobacteraceae</taxon>
        <taxon>Dictyobacter</taxon>
    </lineage>
</organism>
<keyword evidence="1" id="KW-1133">Transmembrane helix</keyword>
<accession>A0ABQ6FS86</accession>
<sequence length="158" mass="17526">MKRQVLFTFTIVIVLFVFGAYVYHDFPSIGIPMWMSAMVMLLCMSIQSIKTNAGEQKPVPDPYAGLATAGYIFGTVSFFFVNTIYLFSPPFAIVGLLLSLFGRKSFTHRIRASWGFGFSVIGVLAPIMVIVISMTLSHCSGWPLLNCSIPLGIEELFH</sequence>
<dbReference type="Proteomes" id="UP001344906">
    <property type="component" value="Unassembled WGS sequence"/>
</dbReference>
<keyword evidence="1" id="KW-0812">Transmembrane</keyword>
<proteinExistence type="predicted"/>
<keyword evidence="1" id="KW-0472">Membrane</keyword>
<dbReference type="RefSeq" id="WP_338249643.1">
    <property type="nucleotide sequence ID" value="NZ_BSRI01000001.1"/>
</dbReference>
<feature type="transmembrane region" description="Helical" evidence="1">
    <location>
        <begin position="114"/>
        <end position="136"/>
    </location>
</feature>
<keyword evidence="3" id="KW-1185">Reference proteome</keyword>
<evidence type="ECO:0000313" key="3">
    <source>
        <dbReference type="Proteomes" id="UP001344906"/>
    </source>
</evidence>
<evidence type="ECO:0000313" key="2">
    <source>
        <dbReference type="EMBL" id="GLV55365.1"/>
    </source>
</evidence>
<dbReference type="EMBL" id="BSRI01000001">
    <property type="protein sequence ID" value="GLV55365.1"/>
    <property type="molecule type" value="Genomic_DNA"/>
</dbReference>
<feature type="transmembrane region" description="Helical" evidence="1">
    <location>
        <begin position="5"/>
        <end position="23"/>
    </location>
</feature>
<gene>
    <name evidence="2" type="ORF">KDH_22120</name>
</gene>
<name>A0ABQ6FS86_9CHLR</name>
<protein>
    <submittedName>
        <fullName evidence="2">Uncharacterized protein</fullName>
    </submittedName>
</protein>
<comment type="caution">
    <text evidence="2">The sequence shown here is derived from an EMBL/GenBank/DDBJ whole genome shotgun (WGS) entry which is preliminary data.</text>
</comment>
<feature type="transmembrane region" description="Helical" evidence="1">
    <location>
        <begin position="86"/>
        <end position="102"/>
    </location>
</feature>